<evidence type="ECO:0000313" key="3">
    <source>
        <dbReference type="Proteomes" id="UP000317650"/>
    </source>
</evidence>
<gene>
    <name evidence="2" type="ORF">C4D60_Mb06t28640</name>
</gene>
<protein>
    <submittedName>
        <fullName evidence="2">Uncharacterized protein</fullName>
    </submittedName>
</protein>
<organism evidence="2 3">
    <name type="scientific">Musa balbisiana</name>
    <name type="common">Banana</name>
    <dbReference type="NCBI Taxonomy" id="52838"/>
    <lineage>
        <taxon>Eukaryota</taxon>
        <taxon>Viridiplantae</taxon>
        <taxon>Streptophyta</taxon>
        <taxon>Embryophyta</taxon>
        <taxon>Tracheophyta</taxon>
        <taxon>Spermatophyta</taxon>
        <taxon>Magnoliopsida</taxon>
        <taxon>Liliopsida</taxon>
        <taxon>Zingiberales</taxon>
        <taxon>Musaceae</taxon>
        <taxon>Musa</taxon>
    </lineage>
</organism>
<dbReference type="AlphaFoldDB" id="A0A4S8ISM8"/>
<evidence type="ECO:0000256" key="1">
    <source>
        <dbReference type="SAM" id="Phobius"/>
    </source>
</evidence>
<dbReference type="EMBL" id="PYDT01000009">
    <property type="protein sequence ID" value="THU51214.1"/>
    <property type="molecule type" value="Genomic_DNA"/>
</dbReference>
<feature type="transmembrane region" description="Helical" evidence="1">
    <location>
        <begin position="102"/>
        <end position="120"/>
    </location>
</feature>
<keyword evidence="1" id="KW-1133">Transmembrane helix</keyword>
<reference evidence="2 3" key="1">
    <citation type="journal article" date="2019" name="Nat. Plants">
        <title>Genome sequencing of Musa balbisiana reveals subgenome evolution and function divergence in polyploid bananas.</title>
        <authorList>
            <person name="Yao X."/>
        </authorList>
    </citation>
    <scope>NUCLEOTIDE SEQUENCE [LARGE SCALE GENOMIC DNA]</scope>
    <source>
        <strain evidence="3">cv. DH-PKW</strain>
        <tissue evidence="2">Leaves</tissue>
    </source>
</reference>
<name>A0A4S8ISM8_MUSBA</name>
<keyword evidence="3" id="KW-1185">Reference proteome</keyword>
<keyword evidence="1" id="KW-0472">Membrane</keyword>
<accession>A0A4S8ISM8</accession>
<keyword evidence="1" id="KW-0812">Transmembrane</keyword>
<proteinExistence type="predicted"/>
<dbReference type="Proteomes" id="UP000317650">
    <property type="component" value="Chromosome 6"/>
</dbReference>
<sequence>MASKIENELYTVIFSLGVPHISLTPVELSTTAPTKLSCSIYPHALKLSWPCGWYSDHLSFICLHDLSPTSVVRPVAVTCSSQGETYPPLAPSFPSKDSHSEIAMALVLLQFVFWVIASLANLASFVVLRGVALLIVALVQLFKIPRQASYDAVEFAGGLIRSALESVTELARDAAVSFASSLFEALASAAVGSLQLTTSAVAELVEKTKGKLEEMSEVPPQVLEGASEMVAKIAEGLWNSYKDAVAYIMDNV</sequence>
<comment type="caution">
    <text evidence="2">The sequence shown here is derived from an EMBL/GenBank/DDBJ whole genome shotgun (WGS) entry which is preliminary data.</text>
</comment>
<evidence type="ECO:0000313" key="2">
    <source>
        <dbReference type="EMBL" id="THU51214.1"/>
    </source>
</evidence>